<accession>A0A2T0GSV6</accession>
<keyword evidence="3" id="KW-1185">Reference proteome</keyword>
<dbReference type="InterPro" id="IPR010093">
    <property type="entry name" value="SinI_DNA-bd"/>
</dbReference>
<name>A0A2T0GSV6_ACTMO</name>
<comment type="caution">
    <text evidence="2">The sequence shown here is derived from an EMBL/GenBank/DDBJ whole genome shotgun (WGS) entry which is preliminary data.</text>
</comment>
<sequence length="76" mass="8375">MQVNGTESRMYRVKQVAELLDVHVSTVYRLVESERLHAVRIGFGKGAVRVPAESLDTYLKSLGMDPNELATGEAIA</sequence>
<dbReference type="Proteomes" id="UP000239352">
    <property type="component" value="Unassembled WGS sequence"/>
</dbReference>
<dbReference type="AlphaFoldDB" id="A0A2T0GSV6"/>
<dbReference type="NCBIfam" id="TIGR01764">
    <property type="entry name" value="excise"/>
    <property type="match status" value="1"/>
</dbReference>
<evidence type="ECO:0000313" key="3">
    <source>
        <dbReference type="Proteomes" id="UP000239352"/>
    </source>
</evidence>
<dbReference type="InParanoid" id="A0A2T0GSV6"/>
<gene>
    <name evidence="2" type="ORF">CEP50_17180</name>
</gene>
<dbReference type="RefSeq" id="WP_106114962.1">
    <property type="nucleotide sequence ID" value="NZ_PVSR01000041.1"/>
</dbReference>
<dbReference type="EMBL" id="PVSR01000041">
    <property type="protein sequence ID" value="PRW62123.1"/>
    <property type="molecule type" value="Genomic_DNA"/>
</dbReference>
<keyword evidence="2" id="KW-0238">DNA-binding</keyword>
<protein>
    <submittedName>
        <fullName evidence="2">DNA-binding protein</fullName>
    </submittedName>
</protein>
<dbReference type="SUPFAM" id="SSF46955">
    <property type="entry name" value="Putative DNA-binding domain"/>
    <property type="match status" value="1"/>
</dbReference>
<proteinExistence type="predicted"/>
<dbReference type="Pfam" id="PF12728">
    <property type="entry name" value="HTH_17"/>
    <property type="match status" value="1"/>
</dbReference>
<dbReference type="InterPro" id="IPR041657">
    <property type="entry name" value="HTH_17"/>
</dbReference>
<evidence type="ECO:0000313" key="2">
    <source>
        <dbReference type="EMBL" id="PRW62123.1"/>
    </source>
</evidence>
<reference evidence="2 3" key="1">
    <citation type="submission" date="2018-03" db="EMBL/GenBank/DDBJ databases">
        <title>Actinopolyspora mortivallis from Sahara, screening for active biomolecules.</title>
        <authorList>
            <person name="Selama O."/>
            <person name="Wellington E.M.H."/>
            <person name="Hacene H."/>
        </authorList>
    </citation>
    <scope>NUCLEOTIDE SEQUENCE [LARGE SCALE GENOMIC DNA]</scope>
    <source>
        <strain evidence="2 3">M5A</strain>
    </source>
</reference>
<evidence type="ECO:0000259" key="1">
    <source>
        <dbReference type="Pfam" id="PF12728"/>
    </source>
</evidence>
<feature type="domain" description="Helix-turn-helix" evidence="1">
    <location>
        <begin position="10"/>
        <end position="61"/>
    </location>
</feature>
<organism evidence="2 3">
    <name type="scientific">Actinopolyspora mortivallis</name>
    <dbReference type="NCBI Taxonomy" id="33906"/>
    <lineage>
        <taxon>Bacteria</taxon>
        <taxon>Bacillati</taxon>
        <taxon>Actinomycetota</taxon>
        <taxon>Actinomycetes</taxon>
        <taxon>Actinopolysporales</taxon>
        <taxon>Actinopolysporaceae</taxon>
        <taxon>Actinopolyspora</taxon>
    </lineage>
</organism>
<dbReference type="InterPro" id="IPR009061">
    <property type="entry name" value="DNA-bd_dom_put_sf"/>
</dbReference>
<dbReference type="GO" id="GO:0003677">
    <property type="term" value="F:DNA binding"/>
    <property type="evidence" value="ECO:0007669"/>
    <property type="project" value="UniProtKB-KW"/>
</dbReference>